<sequence length="265" mass="29389">MTLLCEVDRGMARTQNRDGIVELAGRLEEGYLYAVEFVELGLGDRTEQIVHAGEVNAEGFHGAALLSAAGMANPFLIRLDARGDWFDGAHGERRVGGTIALGAKIAVSGRWVTMVSVHLESHCDPELRGQEMTRMLEMIEKIAPGEPAILGGDFNTSTAPFTKRRDDPAAWLEQLAREPERLTLPERYEPLFEAARQAGYEWQECNVAEKPTQRFAESNTRPRAKLDWFFTRGLEASLPQIVEAVGQDGKPSSDHEALLVTIFPR</sequence>
<keyword evidence="1" id="KW-0378">Hydrolase</keyword>
<dbReference type="SUPFAM" id="SSF56219">
    <property type="entry name" value="DNase I-like"/>
    <property type="match status" value="1"/>
</dbReference>
<name>A0ABT7K1S4_9HYPH</name>
<evidence type="ECO:0000313" key="2">
    <source>
        <dbReference type="Proteomes" id="UP001172645"/>
    </source>
</evidence>
<dbReference type="RefSeq" id="WP_285871455.1">
    <property type="nucleotide sequence ID" value="NZ_JARFYM010000025.1"/>
</dbReference>
<gene>
    <name evidence="1" type="ORF">PY649_24690</name>
</gene>
<accession>A0ABT7K1S4</accession>
<dbReference type="Proteomes" id="UP001172645">
    <property type="component" value="Unassembled WGS sequence"/>
</dbReference>
<organism evidence="1 2">
    <name type="scientific">Rhizobium mayense</name>
    <dbReference type="NCBI Taxonomy" id="1312184"/>
    <lineage>
        <taxon>Bacteria</taxon>
        <taxon>Pseudomonadati</taxon>
        <taxon>Pseudomonadota</taxon>
        <taxon>Alphaproteobacteria</taxon>
        <taxon>Hyphomicrobiales</taxon>
        <taxon>Rhizobiaceae</taxon>
        <taxon>Rhizobium/Agrobacterium group</taxon>
        <taxon>Rhizobium</taxon>
    </lineage>
</organism>
<evidence type="ECO:0000313" key="1">
    <source>
        <dbReference type="EMBL" id="MDL2402107.1"/>
    </source>
</evidence>
<protein>
    <submittedName>
        <fullName evidence="1">Endonuclease</fullName>
    </submittedName>
</protein>
<keyword evidence="1" id="KW-0540">Nuclease</keyword>
<keyword evidence="2" id="KW-1185">Reference proteome</keyword>
<dbReference type="EMBL" id="JARFYM010000025">
    <property type="protein sequence ID" value="MDL2402107.1"/>
    <property type="molecule type" value="Genomic_DNA"/>
</dbReference>
<comment type="caution">
    <text evidence="1">The sequence shown here is derived from an EMBL/GenBank/DDBJ whole genome shotgun (WGS) entry which is preliminary data.</text>
</comment>
<keyword evidence="1" id="KW-0255">Endonuclease</keyword>
<dbReference type="InterPro" id="IPR036691">
    <property type="entry name" value="Endo/exonu/phosph_ase_sf"/>
</dbReference>
<dbReference type="Gene3D" id="3.60.10.10">
    <property type="entry name" value="Endonuclease/exonuclease/phosphatase"/>
    <property type="match status" value="1"/>
</dbReference>
<reference evidence="1" key="1">
    <citation type="submission" date="2023-06" db="EMBL/GenBank/DDBJ databases">
        <title>Phylogenetic Diversity of Rhizobium strains.</title>
        <authorList>
            <person name="Moura F.T."/>
            <person name="Helene L.C.F."/>
            <person name="Hungria M."/>
        </authorList>
    </citation>
    <scope>NUCLEOTIDE SEQUENCE</scope>
    <source>
        <strain evidence="1">CCGE526</strain>
    </source>
</reference>
<dbReference type="GO" id="GO:0004519">
    <property type="term" value="F:endonuclease activity"/>
    <property type="evidence" value="ECO:0007669"/>
    <property type="project" value="UniProtKB-KW"/>
</dbReference>
<proteinExistence type="predicted"/>